<name>A0ABS3PZW0_9FLAO</name>
<comment type="caution">
    <text evidence="2">The sequence shown here is derived from an EMBL/GenBank/DDBJ whole genome shotgun (WGS) entry which is preliminary data.</text>
</comment>
<evidence type="ECO:0000313" key="2">
    <source>
        <dbReference type="EMBL" id="MBO1884878.1"/>
    </source>
</evidence>
<feature type="signal peptide" evidence="1">
    <location>
        <begin position="1"/>
        <end position="19"/>
    </location>
</feature>
<protein>
    <submittedName>
        <fullName evidence="2">Esterase</fullName>
    </submittedName>
</protein>
<dbReference type="EMBL" id="JAGDYP010000009">
    <property type="protein sequence ID" value="MBO1884878.1"/>
    <property type="molecule type" value="Genomic_DNA"/>
</dbReference>
<dbReference type="Gene3D" id="1.25.40.10">
    <property type="entry name" value="Tetratricopeptide repeat domain"/>
    <property type="match status" value="1"/>
</dbReference>
<accession>A0ABS3PZW0</accession>
<keyword evidence="1" id="KW-0732">Signal</keyword>
<dbReference type="Pfam" id="PF00756">
    <property type="entry name" value="Esterase"/>
    <property type="match status" value="1"/>
</dbReference>
<evidence type="ECO:0000256" key="1">
    <source>
        <dbReference type="SAM" id="SignalP"/>
    </source>
</evidence>
<dbReference type="RefSeq" id="WP_208059296.1">
    <property type="nucleotide sequence ID" value="NZ_JAGDYP010000009.1"/>
</dbReference>
<evidence type="ECO:0000313" key="3">
    <source>
        <dbReference type="Proteomes" id="UP000681610"/>
    </source>
</evidence>
<dbReference type="InterPro" id="IPR011990">
    <property type="entry name" value="TPR-like_helical_dom_sf"/>
</dbReference>
<proteinExistence type="predicted"/>
<gene>
    <name evidence="2" type="ORF">J4N46_10765</name>
</gene>
<organism evidence="2 3">
    <name type="scientific">Capnocytophaga bilenii</name>
    <dbReference type="NCBI Taxonomy" id="2819369"/>
    <lineage>
        <taxon>Bacteria</taxon>
        <taxon>Pseudomonadati</taxon>
        <taxon>Bacteroidota</taxon>
        <taxon>Flavobacteriia</taxon>
        <taxon>Flavobacteriales</taxon>
        <taxon>Flavobacteriaceae</taxon>
        <taxon>Capnocytophaga</taxon>
    </lineage>
</organism>
<dbReference type="Proteomes" id="UP000681610">
    <property type="component" value="Unassembled WGS sequence"/>
</dbReference>
<feature type="chain" id="PRO_5047132669" evidence="1">
    <location>
        <begin position="20"/>
        <end position="383"/>
    </location>
</feature>
<dbReference type="InterPro" id="IPR000801">
    <property type="entry name" value="Esterase-like"/>
</dbReference>
<dbReference type="InterPro" id="IPR029058">
    <property type="entry name" value="AB_hydrolase_fold"/>
</dbReference>
<sequence length="383" mass="43793">MKKICTFILSLVVLPSLFAQFTTESFSSGKMERKQKIGIYKPSNYSDKQSYPLIVVLNAETLMEPIISMVRYYEQFKEMPKCIVVGVFDAKLDDVAIIDEVARPMNESARFFEFVSNELVPYIQGKFPIAGLKGIVASEEAAFLINYYLLAEKPVFNMYVSLNPTTIPRMGEQFAEVFATGFKKRIFYYMATPGVENQLNYETATRFEKAMRSTAAHESVEYHFSDMKNMTVNASKLVALAEALDLCFDVYKPIGGKEYKTKMETLSTGIFEYLEKKYNTIEEYFGIKKKPSLNDILADYTAIKSAADWESLKKLSKYVEENGYDKTAMPQFFMAEYYEKTSDFKKALKAYQKSYTQPDVDFINGDLITERINRMKSAGGGKK</sequence>
<reference evidence="2 3" key="1">
    <citation type="submission" date="2021-03" db="EMBL/GenBank/DDBJ databases">
        <title>Isolation and description of Capnocytophaga bilenii sp. nov., a novel Capnocytophaga species, isolated from a gingivitis subject.</title>
        <authorList>
            <person name="Antezack A."/>
            <person name="Monnet-Corti V."/>
            <person name="La Scola B."/>
        </authorList>
    </citation>
    <scope>NUCLEOTIDE SEQUENCE [LARGE SCALE GENOMIC DNA]</scope>
    <source>
        <strain evidence="2 3">Marseille-Q4570</strain>
    </source>
</reference>
<dbReference type="Gene3D" id="3.40.50.1820">
    <property type="entry name" value="alpha/beta hydrolase"/>
    <property type="match status" value="1"/>
</dbReference>
<dbReference type="SUPFAM" id="SSF53474">
    <property type="entry name" value="alpha/beta-Hydrolases"/>
    <property type="match status" value="1"/>
</dbReference>
<keyword evidence="3" id="KW-1185">Reference proteome</keyword>